<dbReference type="PANTHER" id="PTHR11645">
    <property type="entry name" value="PYRROLINE-5-CARBOXYLATE REDUCTASE"/>
    <property type="match status" value="1"/>
</dbReference>
<reference evidence="13 14" key="1">
    <citation type="submission" date="2019-06" db="EMBL/GenBank/DDBJ databases">
        <title>Genomic insights into carbon and energy metabolism of Deferribacter autotrophicus revealed new metabolic traits in the phylum Deferribacteres.</title>
        <authorList>
            <person name="Slobodkin A.I."/>
            <person name="Slobodkina G.B."/>
            <person name="Allioux M."/>
            <person name="Alain K."/>
            <person name="Jebbar M."/>
            <person name="Shadrin V."/>
            <person name="Kublanov I.V."/>
            <person name="Toshchakov S.V."/>
            <person name="Bonch-Osmolovskaya E.A."/>
        </authorList>
    </citation>
    <scope>NUCLEOTIDE SEQUENCE [LARGE SCALE GENOMIC DNA]</scope>
    <source>
        <strain evidence="13 14">SL50</strain>
    </source>
</reference>
<keyword evidence="4 8" id="KW-0028">Amino-acid biosynthesis</keyword>
<keyword evidence="5 8" id="KW-0641">Proline biosynthesis</keyword>
<evidence type="ECO:0000259" key="11">
    <source>
        <dbReference type="Pfam" id="PF03807"/>
    </source>
</evidence>
<dbReference type="EMBL" id="VFJB01000008">
    <property type="protein sequence ID" value="KAA0257316.1"/>
    <property type="molecule type" value="Genomic_DNA"/>
</dbReference>
<keyword evidence="7 8" id="KW-0560">Oxidoreductase</keyword>
<dbReference type="PANTHER" id="PTHR11645:SF0">
    <property type="entry name" value="PYRROLINE-5-CARBOXYLATE REDUCTASE 3"/>
    <property type="match status" value="1"/>
</dbReference>
<evidence type="ECO:0000256" key="10">
    <source>
        <dbReference type="PIRSR" id="PIRSR000193-1"/>
    </source>
</evidence>
<evidence type="ECO:0000256" key="5">
    <source>
        <dbReference type="ARBA" id="ARBA00022650"/>
    </source>
</evidence>
<evidence type="ECO:0000313" key="13">
    <source>
        <dbReference type="EMBL" id="KAA0257316.1"/>
    </source>
</evidence>
<dbReference type="Pfam" id="PF14748">
    <property type="entry name" value="P5CR_dimer"/>
    <property type="match status" value="1"/>
</dbReference>
<dbReference type="SUPFAM" id="SSF48179">
    <property type="entry name" value="6-phosphogluconate dehydrogenase C-terminal domain-like"/>
    <property type="match status" value="1"/>
</dbReference>
<feature type="binding site" evidence="10">
    <location>
        <begin position="10"/>
        <end position="15"/>
    </location>
    <ligand>
        <name>NADP(+)</name>
        <dbReference type="ChEBI" id="CHEBI:58349"/>
    </ligand>
</feature>
<name>A0A5A8F018_9BACT</name>
<evidence type="ECO:0000256" key="6">
    <source>
        <dbReference type="ARBA" id="ARBA00022857"/>
    </source>
</evidence>
<feature type="domain" description="Pyrroline-5-carboxylate reductase catalytic N-terminal" evidence="11">
    <location>
        <begin position="6"/>
        <end position="102"/>
    </location>
</feature>
<protein>
    <recommendedName>
        <fullName evidence="8 9">Pyrroline-5-carboxylate reductase</fullName>
        <shortName evidence="8">P5C reductase</shortName>
        <shortName evidence="8">P5CR</shortName>
        <ecNumber evidence="8 9">1.5.1.2</ecNumber>
    </recommendedName>
    <alternativeName>
        <fullName evidence="8">PCA reductase</fullName>
    </alternativeName>
</protein>
<evidence type="ECO:0000256" key="7">
    <source>
        <dbReference type="ARBA" id="ARBA00023002"/>
    </source>
</evidence>
<dbReference type="RefSeq" id="WP_149266989.1">
    <property type="nucleotide sequence ID" value="NZ_VFJB01000008.1"/>
</dbReference>
<sequence>MFSGKKIGFIGAGNMATALIKGILKSGLVPPEDIYASDINIEKLDALRNEYGINTIFKDNVKLVSNVDIVVLAVKPQIIDRILKEIDHAVDESKLIISIAAGISTDYIERTVGKELRVIRSMPNTPALVLQGATAICSGIHATEEDIKLAYEIFKAVGLVVIVDETQLDAVTGLSGSGPAYIFMIIEALSDAGVKMGLSREVALKLSAQTVLGSAKLLLETGMHPGRLKDMVTSPGGTAIAGLHTLEQGGLRTTLINAVEAATNRSIELGRKNGK</sequence>
<dbReference type="GO" id="GO:0005737">
    <property type="term" value="C:cytoplasm"/>
    <property type="evidence" value="ECO:0007669"/>
    <property type="project" value="UniProtKB-SubCell"/>
</dbReference>
<organism evidence="13 14">
    <name type="scientific">Deferribacter autotrophicus</name>
    <dbReference type="NCBI Taxonomy" id="500465"/>
    <lineage>
        <taxon>Bacteria</taxon>
        <taxon>Pseudomonadati</taxon>
        <taxon>Deferribacterota</taxon>
        <taxon>Deferribacteres</taxon>
        <taxon>Deferribacterales</taxon>
        <taxon>Deferribacteraceae</taxon>
        <taxon>Deferribacter</taxon>
    </lineage>
</organism>
<dbReference type="InterPro" id="IPR008927">
    <property type="entry name" value="6-PGluconate_DH-like_C_sf"/>
</dbReference>
<dbReference type="PIRSF" id="PIRSF000193">
    <property type="entry name" value="Pyrrol-5-carb_rd"/>
    <property type="match status" value="1"/>
</dbReference>
<dbReference type="UniPathway" id="UPA00098">
    <property type="reaction ID" value="UER00361"/>
</dbReference>
<comment type="function">
    <text evidence="8">Catalyzes the reduction of 1-pyrroline-5-carboxylate (PCA) to L-proline.</text>
</comment>
<accession>A0A5A8F018</accession>
<dbReference type="SUPFAM" id="SSF51735">
    <property type="entry name" value="NAD(P)-binding Rossmann-fold domains"/>
    <property type="match status" value="1"/>
</dbReference>
<gene>
    <name evidence="8 13" type="primary">proC</name>
    <name evidence="13" type="ORF">FHQ18_09730</name>
</gene>
<dbReference type="InterPro" id="IPR036291">
    <property type="entry name" value="NAD(P)-bd_dom_sf"/>
</dbReference>
<comment type="catalytic activity">
    <reaction evidence="8">
        <text>L-proline + NADP(+) = (S)-1-pyrroline-5-carboxylate + NADPH + 2 H(+)</text>
        <dbReference type="Rhea" id="RHEA:14109"/>
        <dbReference type="ChEBI" id="CHEBI:15378"/>
        <dbReference type="ChEBI" id="CHEBI:17388"/>
        <dbReference type="ChEBI" id="CHEBI:57783"/>
        <dbReference type="ChEBI" id="CHEBI:58349"/>
        <dbReference type="ChEBI" id="CHEBI:60039"/>
        <dbReference type="EC" id="1.5.1.2"/>
    </reaction>
</comment>
<evidence type="ECO:0000256" key="8">
    <source>
        <dbReference type="HAMAP-Rule" id="MF_01925"/>
    </source>
</evidence>
<keyword evidence="14" id="KW-1185">Reference proteome</keyword>
<dbReference type="GO" id="GO:0055129">
    <property type="term" value="P:L-proline biosynthetic process"/>
    <property type="evidence" value="ECO:0007669"/>
    <property type="project" value="UniProtKB-UniRule"/>
</dbReference>
<comment type="similarity">
    <text evidence="2 8">Belongs to the pyrroline-5-carboxylate reductase family.</text>
</comment>
<dbReference type="Proteomes" id="UP000322876">
    <property type="component" value="Unassembled WGS sequence"/>
</dbReference>
<dbReference type="OrthoDB" id="9805754at2"/>
<dbReference type="EC" id="1.5.1.2" evidence="8 9"/>
<proteinExistence type="inferred from homology"/>
<dbReference type="GO" id="GO:0004735">
    <property type="term" value="F:pyrroline-5-carboxylate reductase activity"/>
    <property type="evidence" value="ECO:0007669"/>
    <property type="project" value="UniProtKB-UniRule"/>
</dbReference>
<comment type="pathway">
    <text evidence="8">Amino-acid biosynthesis; L-proline biosynthesis; L-proline from L-glutamate 5-semialdehyde: step 1/1.</text>
</comment>
<dbReference type="FunFam" id="3.40.50.720:FF:000190">
    <property type="entry name" value="Pyrroline-5-carboxylate reductase"/>
    <property type="match status" value="1"/>
</dbReference>
<dbReference type="InterPro" id="IPR000304">
    <property type="entry name" value="Pyrroline-COOH_reductase"/>
</dbReference>
<feature type="binding site" evidence="10">
    <location>
        <position position="60"/>
    </location>
    <ligand>
        <name>NADPH</name>
        <dbReference type="ChEBI" id="CHEBI:57783"/>
    </ligand>
</feature>
<comment type="catalytic activity">
    <reaction evidence="8">
        <text>L-proline + NAD(+) = (S)-1-pyrroline-5-carboxylate + NADH + 2 H(+)</text>
        <dbReference type="Rhea" id="RHEA:14105"/>
        <dbReference type="ChEBI" id="CHEBI:15378"/>
        <dbReference type="ChEBI" id="CHEBI:17388"/>
        <dbReference type="ChEBI" id="CHEBI:57540"/>
        <dbReference type="ChEBI" id="CHEBI:57945"/>
        <dbReference type="ChEBI" id="CHEBI:60039"/>
        <dbReference type="EC" id="1.5.1.2"/>
    </reaction>
</comment>
<dbReference type="FunFam" id="1.10.3730.10:FF:000001">
    <property type="entry name" value="Pyrroline-5-carboxylate reductase"/>
    <property type="match status" value="1"/>
</dbReference>
<keyword evidence="6 8" id="KW-0521">NADP</keyword>
<dbReference type="Gene3D" id="3.40.50.720">
    <property type="entry name" value="NAD(P)-binding Rossmann-like Domain"/>
    <property type="match status" value="1"/>
</dbReference>
<dbReference type="Pfam" id="PF03807">
    <property type="entry name" value="F420_oxidored"/>
    <property type="match status" value="1"/>
</dbReference>
<dbReference type="NCBIfam" id="TIGR00112">
    <property type="entry name" value="proC"/>
    <property type="match status" value="1"/>
</dbReference>
<dbReference type="HAMAP" id="MF_01925">
    <property type="entry name" value="P5C_reductase"/>
    <property type="match status" value="1"/>
</dbReference>
<dbReference type="Gene3D" id="1.10.3730.10">
    <property type="entry name" value="ProC C-terminal domain-like"/>
    <property type="match status" value="1"/>
</dbReference>
<dbReference type="InterPro" id="IPR028939">
    <property type="entry name" value="P5C_Rdtase_cat_N"/>
</dbReference>
<evidence type="ECO:0000256" key="9">
    <source>
        <dbReference type="NCBIfam" id="TIGR00112"/>
    </source>
</evidence>
<evidence type="ECO:0000259" key="12">
    <source>
        <dbReference type="Pfam" id="PF14748"/>
    </source>
</evidence>
<dbReference type="InterPro" id="IPR029036">
    <property type="entry name" value="P5CR_dimer"/>
</dbReference>
<comment type="subcellular location">
    <subcellularLocation>
        <location evidence="1 8">Cytoplasm</location>
    </subcellularLocation>
</comment>
<feature type="binding site" evidence="10">
    <location>
        <begin position="73"/>
        <end position="76"/>
    </location>
    <ligand>
        <name>NADP(+)</name>
        <dbReference type="ChEBI" id="CHEBI:58349"/>
    </ligand>
</feature>
<evidence type="ECO:0000256" key="3">
    <source>
        <dbReference type="ARBA" id="ARBA00022490"/>
    </source>
</evidence>
<dbReference type="AlphaFoldDB" id="A0A5A8F018"/>
<keyword evidence="3 8" id="KW-0963">Cytoplasm</keyword>
<evidence type="ECO:0000256" key="1">
    <source>
        <dbReference type="ARBA" id="ARBA00004496"/>
    </source>
</evidence>
<evidence type="ECO:0000256" key="4">
    <source>
        <dbReference type="ARBA" id="ARBA00022605"/>
    </source>
</evidence>
<comment type="caution">
    <text evidence="13">The sequence shown here is derived from an EMBL/GenBank/DDBJ whole genome shotgun (WGS) entry which is preliminary data.</text>
</comment>
<evidence type="ECO:0000313" key="14">
    <source>
        <dbReference type="Proteomes" id="UP000322876"/>
    </source>
</evidence>
<feature type="domain" description="Pyrroline-5-carboxylate reductase dimerisation" evidence="12">
    <location>
        <begin position="165"/>
        <end position="269"/>
    </location>
</feature>
<evidence type="ECO:0000256" key="2">
    <source>
        <dbReference type="ARBA" id="ARBA00005525"/>
    </source>
</evidence>